<sequence length="1212" mass="123338">MTPPGTPDDEAENGRSEPEGPDRDGRLPPPPQWGDAQLPPGAHLLPEPEPLPEFGTPLPEPEEEDLSDRTVSDIDISGTMRTQIFPQEGGQGGQAGGQAPSPQAFTEPPSPADQAPPFPGAPAPDTTVTDLSGVMPAAGDKAAEDGTRRTREEPTPEPPRTEQIPTQQQARQQPQPPPGPQPQPGPQSPPAPPAPPLAAPTPPAPQPPAPQPPAPQPLPPFPYAQEPTTQQIPDAQAAAAGAGDEPDADMTQIDPGGRDDDEEQTQIVKPGSAANPPAAAAPPTPSAQAPTPSPQPPAPEPFPWAQEVPEAPEPRPSAPEPFPWAQEIPDARQPPAPSPPAPAPPAPSAPEPFPWAQEIPSTPPAPAPPAPPAPSAPEPFPWAQEIPDTPKPQPSGPEPFPYAQEIPGAQRQPGPSPQPPAETPQPVAPPPQIHEPWRTDSAPKKRTGRRVNKKVLFGTVGGIAAAAIIAAGAFVALSGGGDDEGGSDGARLAGALFPVDPAARSDGRDQELTDVAAVGTTVVAAGGEADPGNYRGLLLYSTDGGRTFKSADVRGADGGLPANGEVPRQVAGGAHGWVAIGSRPGGGAVWTSQDGRSWQRLPDAAGDTFGPGNKVNRVIGTESGFLAIGENSRKGDFSDSVPAAWLSNDGQRWEALTGEQVGIPVRGKVSLIEAAATGSTVVLESLHAPDAKKAPFRRVWKSSDGGRTWSPAKLPAPKGTRSLAVGGGKPGLLAVREIKSGSKSYAQTFTSSDGAAWKQGGRIETPGYREVHRLLATDGGYVAIVKRGNDYLVTRSADGASWQEAGTLPTNSGRALQGAAAAGEQTVLVGRDTGGGDLNSLLAVRDARGTEIPVDPAKIAGAVRPDHAVSGLAAKDGRAVAVGSSGGDAAVWSSRNGSSWTRAQFPGGLVRPASQRLTGAVSGGAGWLAVGDGGGAPRRPLVVTSADGASWQAADNNPAFAQNGPLSLATYGAAAGPAGYVIVGEDGLSGATWFSPDLKTWQRGRGLGKNDLTALPNGNRWLRAAAGGAFGFVGVGGVQDPKAGDAPGQRPAVWTSTDGKQWKLSQLPLPAGLGEGSLTQVAAKGNVLVAAGSATGASGAVPLAFVSSDGGRTWRESKMPAPAKEVRVTALTATPGGFAATGTASAQGTADVVAWTSPDGASWQPSMPGGKGLAGQGDQQITGLAPFGGKLLGVGRTADQEEQPVLWTRPLP</sequence>
<dbReference type="EMBL" id="JBHSXS010000004">
    <property type="protein sequence ID" value="MFC6880051.1"/>
    <property type="molecule type" value="Genomic_DNA"/>
</dbReference>
<proteinExistence type="predicted"/>
<feature type="compositionally biased region" description="Low complexity" evidence="1">
    <location>
        <begin position="161"/>
        <end position="173"/>
    </location>
</feature>
<keyword evidence="2" id="KW-1133">Transmembrane helix</keyword>
<feature type="transmembrane region" description="Helical" evidence="2">
    <location>
        <begin position="455"/>
        <end position="477"/>
    </location>
</feature>
<reference evidence="4" key="1">
    <citation type="journal article" date="2019" name="Int. J. Syst. Evol. Microbiol.">
        <title>The Global Catalogue of Microorganisms (GCM) 10K type strain sequencing project: providing services to taxonomists for standard genome sequencing and annotation.</title>
        <authorList>
            <consortium name="The Broad Institute Genomics Platform"/>
            <consortium name="The Broad Institute Genome Sequencing Center for Infectious Disease"/>
            <person name="Wu L."/>
            <person name="Ma J."/>
        </authorList>
    </citation>
    <scope>NUCLEOTIDE SEQUENCE [LARGE SCALE GENOMIC DNA]</scope>
    <source>
        <strain evidence="4">JCM 3369</strain>
    </source>
</reference>
<evidence type="ECO:0000313" key="3">
    <source>
        <dbReference type="EMBL" id="MFC6880051.1"/>
    </source>
</evidence>
<feature type="compositionally biased region" description="Pro residues" evidence="1">
    <location>
        <begin position="414"/>
        <end position="433"/>
    </location>
</feature>
<dbReference type="InterPro" id="IPR036278">
    <property type="entry name" value="Sialidase_sf"/>
</dbReference>
<feature type="compositionally biased region" description="Pro residues" evidence="1">
    <location>
        <begin position="279"/>
        <end position="302"/>
    </location>
</feature>
<feature type="compositionally biased region" description="Basic and acidic residues" evidence="1">
    <location>
        <begin position="141"/>
        <end position="154"/>
    </location>
</feature>
<dbReference type="Proteomes" id="UP001596380">
    <property type="component" value="Unassembled WGS sequence"/>
</dbReference>
<dbReference type="CDD" id="cd15482">
    <property type="entry name" value="Sialidase_non-viral"/>
    <property type="match status" value="2"/>
</dbReference>
<dbReference type="SUPFAM" id="SSF50939">
    <property type="entry name" value="Sialidases"/>
    <property type="match status" value="4"/>
</dbReference>
<feature type="region of interest" description="Disordered" evidence="1">
    <location>
        <begin position="1"/>
        <end position="448"/>
    </location>
</feature>
<feature type="compositionally biased region" description="Low complexity" evidence="1">
    <location>
        <begin position="223"/>
        <end position="243"/>
    </location>
</feature>
<feature type="compositionally biased region" description="Pro residues" evidence="1">
    <location>
        <begin position="389"/>
        <end position="400"/>
    </location>
</feature>
<feature type="compositionally biased region" description="Pro residues" evidence="1">
    <location>
        <begin position="361"/>
        <end position="380"/>
    </location>
</feature>
<organism evidence="3 4">
    <name type="scientific">Actinomadura yumaensis</name>
    <dbReference type="NCBI Taxonomy" id="111807"/>
    <lineage>
        <taxon>Bacteria</taxon>
        <taxon>Bacillati</taxon>
        <taxon>Actinomycetota</taxon>
        <taxon>Actinomycetes</taxon>
        <taxon>Streptosporangiales</taxon>
        <taxon>Thermomonosporaceae</taxon>
        <taxon>Actinomadura</taxon>
    </lineage>
</organism>
<feature type="compositionally biased region" description="Pro residues" evidence="1">
    <location>
        <begin position="332"/>
        <end position="353"/>
    </location>
</feature>
<keyword evidence="2" id="KW-0472">Membrane</keyword>
<dbReference type="RefSeq" id="WP_378063171.1">
    <property type="nucleotide sequence ID" value="NZ_JBHSXS010000004.1"/>
</dbReference>
<dbReference type="Gene3D" id="2.130.10.10">
    <property type="entry name" value="YVTN repeat-like/Quinoprotein amine dehydrogenase"/>
    <property type="match status" value="1"/>
</dbReference>
<dbReference type="InterPro" id="IPR015943">
    <property type="entry name" value="WD40/YVTN_repeat-like_dom_sf"/>
</dbReference>
<comment type="caution">
    <text evidence="3">The sequence shown here is derived from an EMBL/GenBank/DDBJ whole genome shotgun (WGS) entry which is preliminary data.</text>
</comment>
<feature type="compositionally biased region" description="Pro residues" evidence="1">
    <location>
        <begin position="174"/>
        <end position="222"/>
    </location>
</feature>
<gene>
    <name evidence="3" type="ORF">ACFQKB_09775</name>
</gene>
<protein>
    <recommendedName>
        <fullName evidence="5">Exo-alpha-sialidase</fullName>
    </recommendedName>
</protein>
<evidence type="ECO:0000313" key="4">
    <source>
        <dbReference type="Proteomes" id="UP001596380"/>
    </source>
</evidence>
<feature type="compositionally biased region" description="Basic and acidic residues" evidence="1">
    <location>
        <begin position="12"/>
        <end position="26"/>
    </location>
</feature>
<keyword evidence="2" id="KW-0812">Transmembrane</keyword>
<accession>A0ABW2CE47</accession>
<name>A0ABW2CE47_9ACTN</name>
<evidence type="ECO:0000256" key="1">
    <source>
        <dbReference type="SAM" id="MobiDB-lite"/>
    </source>
</evidence>
<keyword evidence="4" id="KW-1185">Reference proteome</keyword>
<evidence type="ECO:0000256" key="2">
    <source>
        <dbReference type="SAM" id="Phobius"/>
    </source>
</evidence>
<feature type="compositionally biased region" description="Pro residues" evidence="1">
    <location>
        <begin position="108"/>
        <end position="122"/>
    </location>
</feature>
<evidence type="ECO:0008006" key="5">
    <source>
        <dbReference type="Google" id="ProtNLM"/>
    </source>
</evidence>